<evidence type="ECO:0000256" key="6">
    <source>
        <dbReference type="ARBA" id="ARBA00048348"/>
    </source>
</evidence>
<dbReference type="InterPro" id="IPR036398">
    <property type="entry name" value="CA_dom_sf"/>
</dbReference>
<comment type="caution">
    <text evidence="9">The sequence shown here is derived from an EMBL/GenBank/DDBJ whole genome shotgun (WGS) entry which is preliminary data.</text>
</comment>
<dbReference type="PROSITE" id="PS51144">
    <property type="entry name" value="ALPHA_CA_2"/>
    <property type="match status" value="1"/>
</dbReference>
<dbReference type="EMBL" id="RBNI01017433">
    <property type="protein sequence ID" value="RUP02831.1"/>
    <property type="molecule type" value="Genomic_DNA"/>
</dbReference>
<keyword evidence="5" id="KW-0456">Lyase</keyword>
<keyword evidence="10" id="KW-1185">Reference proteome</keyword>
<protein>
    <recommendedName>
        <fullName evidence="2">carbonic anhydrase</fullName>
        <ecNumber evidence="2">4.2.1.1</ecNumber>
    </recommendedName>
</protein>
<evidence type="ECO:0000256" key="5">
    <source>
        <dbReference type="ARBA" id="ARBA00023239"/>
    </source>
</evidence>
<evidence type="ECO:0000259" key="8">
    <source>
        <dbReference type="PROSITE" id="PS51144"/>
    </source>
</evidence>
<dbReference type="GO" id="GO:0008270">
    <property type="term" value="F:zinc ion binding"/>
    <property type="evidence" value="ECO:0007669"/>
    <property type="project" value="InterPro"/>
</dbReference>
<dbReference type="Proteomes" id="UP000268093">
    <property type="component" value="Unassembled WGS sequence"/>
</dbReference>
<evidence type="ECO:0000256" key="4">
    <source>
        <dbReference type="ARBA" id="ARBA00022833"/>
    </source>
</evidence>
<dbReference type="Pfam" id="PF00194">
    <property type="entry name" value="Carb_anhydrase"/>
    <property type="match status" value="2"/>
</dbReference>
<evidence type="ECO:0000256" key="7">
    <source>
        <dbReference type="SAM" id="SignalP"/>
    </source>
</evidence>
<dbReference type="GO" id="GO:0004089">
    <property type="term" value="F:carbonate dehydratase activity"/>
    <property type="evidence" value="ECO:0007669"/>
    <property type="project" value="UniProtKB-EC"/>
</dbReference>
<dbReference type="InterPro" id="IPR041891">
    <property type="entry name" value="Alpha_CA_prokaryot-like"/>
</dbReference>
<evidence type="ECO:0000313" key="10">
    <source>
        <dbReference type="Proteomes" id="UP000268093"/>
    </source>
</evidence>
<dbReference type="SMART" id="SM01057">
    <property type="entry name" value="Carb_anhydrase"/>
    <property type="match status" value="1"/>
</dbReference>
<keyword evidence="7" id="KW-0732">Signal</keyword>
<evidence type="ECO:0000313" key="9">
    <source>
        <dbReference type="EMBL" id="RUP02831.1"/>
    </source>
</evidence>
<dbReference type="InterPro" id="IPR023561">
    <property type="entry name" value="Carbonic_anhydrase_a-class"/>
</dbReference>
<evidence type="ECO:0000256" key="3">
    <source>
        <dbReference type="ARBA" id="ARBA00022723"/>
    </source>
</evidence>
<name>A0A433AJC9_9FUNG</name>
<evidence type="ECO:0000256" key="1">
    <source>
        <dbReference type="ARBA" id="ARBA00010718"/>
    </source>
</evidence>
<dbReference type="InterPro" id="IPR001148">
    <property type="entry name" value="CA_dom"/>
</dbReference>
<dbReference type="Gene3D" id="3.10.200.10">
    <property type="entry name" value="Alpha carbonic anhydrase"/>
    <property type="match status" value="1"/>
</dbReference>
<dbReference type="OrthoDB" id="429145at2759"/>
<accession>A0A433AJC9</accession>
<proteinExistence type="inferred from homology"/>
<organism evidence="9 10">
    <name type="scientific">Jimgerdemannia flammicorona</name>
    <dbReference type="NCBI Taxonomy" id="994334"/>
    <lineage>
        <taxon>Eukaryota</taxon>
        <taxon>Fungi</taxon>
        <taxon>Fungi incertae sedis</taxon>
        <taxon>Mucoromycota</taxon>
        <taxon>Mucoromycotina</taxon>
        <taxon>Endogonomycetes</taxon>
        <taxon>Endogonales</taxon>
        <taxon>Endogonaceae</taxon>
        <taxon>Jimgerdemannia</taxon>
    </lineage>
</organism>
<dbReference type="PANTHER" id="PTHR18952:SF265">
    <property type="entry name" value="CARBONIC ANHYDRASE"/>
    <property type="match status" value="1"/>
</dbReference>
<reference evidence="9 10" key="1">
    <citation type="journal article" date="2018" name="New Phytol.">
        <title>Phylogenomics of Endogonaceae and evolution of mycorrhizas within Mucoromycota.</title>
        <authorList>
            <person name="Chang Y."/>
            <person name="Desiro A."/>
            <person name="Na H."/>
            <person name="Sandor L."/>
            <person name="Lipzen A."/>
            <person name="Clum A."/>
            <person name="Barry K."/>
            <person name="Grigoriev I.V."/>
            <person name="Martin F.M."/>
            <person name="Stajich J.E."/>
            <person name="Smith M.E."/>
            <person name="Bonito G."/>
            <person name="Spatafora J.W."/>
        </authorList>
    </citation>
    <scope>NUCLEOTIDE SEQUENCE [LARGE SCALE GENOMIC DNA]</scope>
    <source>
        <strain evidence="9 10">GMNB39</strain>
    </source>
</reference>
<gene>
    <name evidence="9" type="ORF">BC936DRAFT_140614</name>
</gene>
<dbReference type="EC" id="4.2.1.1" evidence="2"/>
<feature type="chain" id="PRO_5019573841" description="carbonic anhydrase" evidence="7">
    <location>
        <begin position="23"/>
        <end position="315"/>
    </location>
</feature>
<dbReference type="AlphaFoldDB" id="A0A433AJC9"/>
<comment type="similarity">
    <text evidence="1">Belongs to the alpha-carbonic anhydrase family.</text>
</comment>
<comment type="catalytic activity">
    <reaction evidence="6">
        <text>hydrogencarbonate + H(+) = CO2 + H2O</text>
        <dbReference type="Rhea" id="RHEA:10748"/>
        <dbReference type="ChEBI" id="CHEBI:15377"/>
        <dbReference type="ChEBI" id="CHEBI:15378"/>
        <dbReference type="ChEBI" id="CHEBI:16526"/>
        <dbReference type="ChEBI" id="CHEBI:17544"/>
        <dbReference type="EC" id="4.2.1.1"/>
    </reaction>
</comment>
<sequence length="315" mass="35712">MFATKLTSILFVTTVFLSVVHAAPWIHERDEAQHDPSHFEYSGPYGPPFWGSVVIPGKTNQCSNGTQQSPIDLEDNLLKHSYLEFVLGTSTSGLAVVYNGHTLQVELEDPEKSKYQLKAYDNVYNLQQYHVHTPSGELHYTIRVLEGLEISVSNFCFQKKKNEPKLAMVAFTEHRYHGQYHDLGLHFVWKSDKGDFAVTGVFFDKSETGSELLDTSFVSPKPTTKDVKIPLQYGNPSLIKNFFENYTHSFSDYFSYDGSLTTPPCSEGIKWHVYKEVLPISLAQHKAINDIIHYNARDTQLYGLNTNNIAHVCGH</sequence>
<dbReference type="SUPFAM" id="SSF51069">
    <property type="entry name" value="Carbonic anhydrase"/>
    <property type="match status" value="1"/>
</dbReference>
<keyword evidence="4" id="KW-0862">Zinc</keyword>
<feature type="signal peptide" evidence="7">
    <location>
        <begin position="1"/>
        <end position="22"/>
    </location>
</feature>
<feature type="domain" description="Alpha-carbonic anhydrase" evidence="8">
    <location>
        <begin position="37"/>
        <end position="315"/>
    </location>
</feature>
<evidence type="ECO:0000256" key="2">
    <source>
        <dbReference type="ARBA" id="ARBA00012925"/>
    </source>
</evidence>
<keyword evidence="3" id="KW-0479">Metal-binding</keyword>
<dbReference type="PANTHER" id="PTHR18952">
    <property type="entry name" value="CARBONIC ANHYDRASE"/>
    <property type="match status" value="1"/>
</dbReference>
<dbReference type="CDD" id="cd03124">
    <property type="entry name" value="alpha_CA_prokaryotic_like"/>
    <property type="match status" value="1"/>
</dbReference>